<proteinExistence type="predicted"/>
<dbReference type="InterPro" id="IPR038071">
    <property type="entry name" value="UROD/MetE-like_sf"/>
</dbReference>
<dbReference type="InterPro" id="IPR000257">
    <property type="entry name" value="Uroporphyrinogen_deCOase"/>
</dbReference>
<dbReference type="Proteomes" id="UP000606889">
    <property type="component" value="Unassembled WGS sequence"/>
</dbReference>
<protein>
    <submittedName>
        <fullName evidence="2">Uroporphyrinogen-III decarboxylase</fullName>
    </submittedName>
</protein>
<dbReference type="SUPFAM" id="SSF51726">
    <property type="entry name" value="UROD/MetE-like"/>
    <property type="match status" value="1"/>
</dbReference>
<name>A0ABR7EFM4_9FIRM</name>
<dbReference type="EMBL" id="JACOON010000004">
    <property type="protein sequence ID" value="MBC5648458.1"/>
    <property type="molecule type" value="Genomic_DNA"/>
</dbReference>
<evidence type="ECO:0000313" key="3">
    <source>
        <dbReference type="Proteomes" id="UP000606889"/>
    </source>
</evidence>
<keyword evidence="3" id="KW-1185">Reference proteome</keyword>
<comment type="caution">
    <text evidence="2">The sequence shown here is derived from an EMBL/GenBank/DDBJ whole genome shotgun (WGS) entry which is preliminary data.</text>
</comment>
<dbReference type="Pfam" id="PF01208">
    <property type="entry name" value="URO-D"/>
    <property type="match status" value="1"/>
</dbReference>
<sequence>MNSRERVLCAINHREADRVPIAFGGTHDSIHREGEKKLFKYYHMDDGKIVIQDPFQQIVYPDKRLLERFQSDTLPLYSKAPSGYKLEIRDEGDYLTYYDQFGTKMRCPKDGGLYFDFEKCVLADMSYEELEKWQMPDPADPARFAGLREEAKNLYETTDKAIVIYSPCWGIFEQIYALRSIEVMYLDFAMNLSSIEMMAQKVLDFYLEFWPRCLAEVGEYVQVVQIGDDLGSQNGPLFNPQIYRDVFKPRHRALIDCIKKHTDAKVYYHGCGCMVEYIPDLIDVGVDILNPVQVQAAGMDSAILKREYGKDLTFWGGGANPVVLSQGSVEGVVEETKRRVLDFKPGGGFVFASIHNLQGDVSAENVEAFFDTCLKYGVY</sequence>
<gene>
    <name evidence="2" type="ORF">H8S18_08925</name>
</gene>
<organism evidence="2 3">
    <name type="scientific">Christensenella tenuis</name>
    <dbReference type="NCBI Taxonomy" id="2763033"/>
    <lineage>
        <taxon>Bacteria</taxon>
        <taxon>Bacillati</taxon>
        <taxon>Bacillota</taxon>
        <taxon>Clostridia</taxon>
        <taxon>Christensenellales</taxon>
        <taxon>Christensenellaceae</taxon>
        <taxon>Christensenella</taxon>
    </lineage>
</organism>
<feature type="domain" description="Uroporphyrinogen decarboxylase (URO-D)" evidence="1">
    <location>
        <begin position="95"/>
        <end position="375"/>
    </location>
</feature>
<dbReference type="PANTHER" id="PTHR47099:SF1">
    <property type="entry name" value="METHYLCOBAMIDE:COM METHYLTRANSFERASE MTBA"/>
    <property type="match status" value="1"/>
</dbReference>
<dbReference type="Gene3D" id="3.20.20.210">
    <property type="match status" value="1"/>
</dbReference>
<evidence type="ECO:0000313" key="2">
    <source>
        <dbReference type="EMBL" id="MBC5648458.1"/>
    </source>
</evidence>
<dbReference type="InterPro" id="IPR052024">
    <property type="entry name" value="Methanogen_methyltrans"/>
</dbReference>
<accession>A0ABR7EFM4</accession>
<dbReference type="PANTHER" id="PTHR47099">
    <property type="entry name" value="METHYLCOBAMIDE:COM METHYLTRANSFERASE MTBA"/>
    <property type="match status" value="1"/>
</dbReference>
<reference evidence="2 3" key="1">
    <citation type="submission" date="2020-08" db="EMBL/GenBank/DDBJ databases">
        <title>Genome public.</title>
        <authorList>
            <person name="Liu C."/>
            <person name="Sun Q."/>
        </authorList>
    </citation>
    <scope>NUCLEOTIDE SEQUENCE [LARGE SCALE GENOMIC DNA]</scope>
    <source>
        <strain evidence="2 3">NSJ-35</strain>
    </source>
</reference>
<dbReference type="RefSeq" id="WP_186857961.1">
    <property type="nucleotide sequence ID" value="NZ_JACOON010000004.1"/>
</dbReference>
<evidence type="ECO:0000259" key="1">
    <source>
        <dbReference type="Pfam" id="PF01208"/>
    </source>
</evidence>